<reference evidence="2" key="1">
    <citation type="submission" date="2022-11" db="EMBL/GenBank/DDBJ databases">
        <authorList>
            <person name="Kikuchi T."/>
        </authorList>
    </citation>
    <scope>NUCLEOTIDE SEQUENCE</scope>
    <source>
        <strain evidence="2">PS1010</strain>
    </source>
</reference>
<dbReference type="AlphaFoldDB" id="A0A9P1J6C7"/>
<organism evidence="2 3">
    <name type="scientific">Caenorhabditis angaria</name>
    <dbReference type="NCBI Taxonomy" id="860376"/>
    <lineage>
        <taxon>Eukaryota</taxon>
        <taxon>Metazoa</taxon>
        <taxon>Ecdysozoa</taxon>
        <taxon>Nematoda</taxon>
        <taxon>Chromadorea</taxon>
        <taxon>Rhabditida</taxon>
        <taxon>Rhabditina</taxon>
        <taxon>Rhabditomorpha</taxon>
        <taxon>Rhabditoidea</taxon>
        <taxon>Rhabditidae</taxon>
        <taxon>Peloderinae</taxon>
        <taxon>Caenorhabditis</taxon>
    </lineage>
</organism>
<keyword evidence="3" id="KW-1185">Reference proteome</keyword>
<evidence type="ECO:0000256" key="1">
    <source>
        <dbReference type="SAM" id="MobiDB-lite"/>
    </source>
</evidence>
<comment type="caution">
    <text evidence="2">The sequence shown here is derived from an EMBL/GenBank/DDBJ whole genome shotgun (WGS) entry which is preliminary data.</text>
</comment>
<feature type="compositionally biased region" description="Polar residues" evidence="1">
    <location>
        <begin position="49"/>
        <end position="65"/>
    </location>
</feature>
<sequence length="141" mass="15921">MTEVMPTQAPYISAKQRLLNDWTKGNIAPIMINGKIVKRKRCGDKNEDNSNAPNSKRSKSTNSNAVTLMKPDALQKMQKVVAENNVGRTFKQRGNCQQLVEKKQELVPKKMFEQKEDEAVVTEEFLMSLDPSDPLGLKLMV</sequence>
<gene>
    <name evidence="2" type="ORF">CAMP_LOCUS19117</name>
</gene>
<proteinExistence type="predicted"/>
<dbReference type="Proteomes" id="UP001152747">
    <property type="component" value="Unassembled WGS sequence"/>
</dbReference>
<evidence type="ECO:0000313" key="2">
    <source>
        <dbReference type="EMBL" id="CAI5456480.1"/>
    </source>
</evidence>
<name>A0A9P1J6C7_9PELO</name>
<evidence type="ECO:0000313" key="3">
    <source>
        <dbReference type="Proteomes" id="UP001152747"/>
    </source>
</evidence>
<dbReference type="EMBL" id="CANHGI010000006">
    <property type="protein sequence ID" value="CAI5456480.1"/>
    <property type="molecule type" value="Genomic_DNA"/>
</dbReference>
<feature type="region of interest" description="Disordered" evidence="1">
    <location>
        <begin position="40"/>
        <end position="65"/>
    </location>
</feature>
<protein>
    <submittedName>
        <fullName evidence="2">Uncharacterized protein</fullName>
    </submittedName>
</protein>
<accession>A0A9P1J6C7</accession>